<dbReference type="EMBL" id="JABSTR010000010">
    <property type="protein sequence ID" value="KAH9379783.1"/>
    <property type="molecule type" value="Genomic_DNA"/>
</dbReference>
<accession>A0A9J6GZA0</accession>
<comment type="caution">
    <text evidence="2">The sequence shown here is derived from an EMBL/GenBank/DDBJ whole genome shotgun (WGS) entry which is preliminary data.</text>
</comment>
<name>A0A9J6GZA0_HAELO</name>
<reference evidence="2 3" key="1">
    <citation type="journal article" date="2020" name="Cell">
        <title>Large-Scale Comparative Analyses of Tick Genomes Elucidate Their Genetic Diversity and Vector Capacities.</title>
        <authorList>
            <consortium name="Tick Genome and Microbiome Consortium (TIGMIC)"/>
            <person name="Jia N."/>
            <person name="Wang J."/>
            <person name="Shi W."/>
            <person name="Du L."/>
            <person name="Sun Y."/>
            <person name="Zhan W."/>
            <person name="Jiang J.F."/>
            <person name="Wang Q."/>
            <person name="Zhang B."/>
            <person name="Ji P."/>
            <person name="Bell-Sakyi L."/>
            <person name="Cui X.M."/>
            <person name="Yuan T.T."/>
            <person name="Jiang B.G."/>
            <person name="Yang W.F."/>
            <person name="Lam T.T."/>
            <person name="Chang Q.C."/>
            <person name="Ding S.J."/>
            <person name="Wang X.J."/>
            <person name="Zhu J.G."/>
            <person name="Ruan X.D."/>
            <person name="Zhao L."/>
            <person name="Wei J.T."/>
            <person name="Ye R.Z."/>
            <person name="Que T.C."/>
            <person name="Du C.H."/>
            <person name="Zhou Y.H."/>
            <person name="Cheng J.X."/>
            <person name="Dai P.F."/>
            <person name="Guo W.B."/>
            <person name="Han X.H."/>
            <person name="Huang E.J."/>
            <person name="Li L.F."/>
            <person name="Wei W."/>
            <person name="Gao Y.C."/>
            <person name="Liu J.Z."/>
            <person name="Shao H.Z."/>
            <person name="Wang X."/>
            <person name="Wang C.C."/>
            <person name="Yang T.C."/>
            <person name="Huo Q.B."/>
            <person name="Li W."/>
            <person name="Chen H.Y."/>
            <person name="Chen S.E."/>
            <person name="Zhou L.G."/>
            <person name="Ni X.B."/>
            <person name="Tian J.H."/>
            <person name="Sheng Y."/>
            <person name="Liu T."/>
            <person name="Pan Y.S."/>
            <person name="Xia L.Y."/>
            <person name="Li J."/>
            <person name="Zhao F."/>
            <person name="Cao W.C."/>
        </authorList>
    </citation>
    <scope>NUCLEOTIDE SEQUENCE [LARGE SCALE GENOMIC DNA]</scope>
    <source>
        <strain evidence="2">HaeL-2018</strain>
    </source>
</reference>
<dbReference type="Proteomes" id="UP000821853">
    <property type="component" value="Chromosome 8"/>
</dbReference>
<gene>
    <name evidence="2" type="ORF">HPB48_022226</name>
</gene>
<evidence type="ECO:0000313" key="3">
    <source>
        <dbReference type="Proteomes" id="UP000821853"/>
    </source>
</evidence>
<dbReference type="VEuPathDB" id="VectorBase:HLOH_059074"/>
<dbReference type="AlphaFoldDB" id="A0A9J6GZA0"/>
<evidence type="ECO:0000313" key="2">
    <source>
        <dbReference type="EMBL" id="KAH9379783.1"/>
    </source>
</evidence>
<dbReference type="Gene3D" id="1.20.5.340">
    <property type="match status" value="1"/>
</dbReference>
<dbReference type="OrthoDB" id="3039988at2759"/>
<feature type="compositionally biased region" description="Acidic residues" evidence="1">
    <location>
        <begin position="62"/>
        <end position="71"/>
    </location>
</feature>
<sequence>MTSPGAVAMTTDLAMHSSGASAPPVLQTQTISQGTTMQRPEPHSLQLRTLGSATASTHEQDFPVEPDDQEGDWITPGKPRKPRLTARPSFDLHAVGLHLPPIQSGAAAERLGILPALIRAAKLPAHTCADISLHLRHRDRLAVVKTHHVEVVNRLLRVQSITLAGRTHQVAPYLMAPTNSCRGVIHGIAPDATPDDLIRDLDCYQSDILSARRMGSTNSAILTFSGTHVPFYVYYQRIEFRCRPHKPRAHHCTICLQYGHRTLACPGNQQRCPICSTVITQPDEPHPCTPWCLHCEGHHAPFAEVCNIRKTRDEACSKEAKKQLLRHRQQQKSLHTTPPPVKLTPPAWSKPPTSNMPLPPTATWGGQRPNLPPSSVTPASQPALSAQTKTVPVNPDLLTPPHVGIQVGPPIPPTLTPQSSPTSCKIDQLEQRLTELTSRVVALTSLVEIQQTRLDAQDQRTSSLEALITKLTESLNNLNATISKKFDDALTPMEDTNSSIKRANPVPASSVGLAPKIKPATLLAPPNLSQ</sequence>
<feature type="region of interest" description="Disordered" evidence="1">
    <location>
        <begin position="54"/>
        <end position="81"/>
    </location>
</feature>
<feature type="region of interest" description="Disordered" evidence="1">
    <location>
        <begin position="320"/>
        <end position="381"/>
    </location>
</feature>
<proteinExistence type="predicted"/>
<evidence type="ECO:0000256" key="1">
    <source>
        <dbReference type="SAM" id="MobiDB-lite"/>
    </source>
</evidence>
<protein>
    <submittedName>
        <fullName evidence="2">Uncharacterized protein</fullName>
    </submittedName>
</protein>
<organism evidence="2 3">
    <name type="scientific">Haemaphysalis longicornis</name>
    <name type="common">Bush tick</name>
    <dbReference type="NCBI Taxonomy" id="44386"/>
    <lineage>
        <taxon>Eukaryota</taxon>
        <taxon>Metazoa</taxon>
        <taxon>Ecdysozoa</taxon>
        <taxon>Arthropoda</taxon>
        <taxon>Chelicerata</taxon>
        <taxon>Arachnida</taxon>
        <taxon>Acari</taxon>
        <taxon>Parasitiformes</taxon>
        <taxon>Ixodida</taxon>
        <taxon>Ixodoidea</taxon>
        <taxon>Ixodidae</taxon>
        <taxon>Haemaphysalinae</taxon>
        <taxon>Haemaphysalis</taxon>
    </lineage>
</organism>
<keyword evidence="3" id="KW-1185">Reference proteome</keyword>